<organism evidence="1 2">
    <name type="scientific">Araneus ventricosus</name>
    <name type="common">Orbweaver spider</name>
    <name type="synonym">Epeira ventricosa</name>
    <dbReference type="NCBI Taxonomy" id="182803"/>
    <lineage>
        <taxon>Eukaryota</taxon>
        <taxon>Metazoa</taxon>
        <taxon>Ecdysozoa</taxon>
        <taxon>Arthropoda</taxon>
        <taxon>Chelicerata</taxon>
        <taxon>Arachnida</taxon>
        <taxon>Araneae</taxon>
        <taxon>Araneomorphae</taxon>
        <taxon>Entelegynae</taxon>
        <taxon>Araneoidea</taxon>
        <taxon>Araneidae</taxon>
        <taxon>Araneus</taxon>
    </lineage>
</organism>
<evidence type="ECO:0000313" key="1">
    <source>
        <dbReference type="EMBL" id="GBN30169.1"/>
    </source>
</evidence>
<name>A0A4Y2MUH5_ARAVE</name>
<protein>
    <submittedName>
        <fullName evidence="1">Uncharacterized protein</fullName>
    </submittedName>
</protein>
<evidence type="ECO:0000313" key="2">
    <source>
        <dbReference type="Proteomes" id="UP000499080"/>
    </source>
</evidence>
<reference evidence="1 2" key="1">
    <citation type="journal article" date="2019" name="Sci. Rep.">
        <title>Orb-weaving spider Araneus ventricosus genome elucidates the spidroin gene catalogue.</title>
        <authorList>
            <person name="Kono N."/>
            <person name="Nakamura H."/>
            <person name="Ohtoshi R."/>
            <person name="Moran D.A.P."/>
            <person name="Shinohara A."/>
            <person name="Yoshida Y."/>
            <person name="Fujiwara M."/>
            <person name="Mori M."/>
            <person name="Tomita M."/>
            <person name="Arakawa K."/>
        </authorList>
    </citation>
    <scope>NUCLEOTIDE SEQUENCE [LARGE SCALE GENOMIC DNA]</scope>
</reference>
<proteinExistence type="predicted"/>
<gene>
    <name evidence="1" type="ORF">AVEN_213968_1</name>
</gene>
<dbReference type="AlphaFoldDB" id="A0A4Y2MUH5"/>
<keyword evidence="2" id="KW-1185">Reference proteome</keyword>
<dbReference type="Proteomes" id="UP000499080">
    <property type="component" value="Unassembled WGS sequence"/>
</dbReference>
<sequence>MTRTTPEPSPTPPNFRVKPAGVRLTLDVRLNMHQAGRLIRDMHYYPTATRKSPDIRHAGVGRYGNGILHCILGGEGKGFILFGSDRTGGSLISLCTLVESEFLA</sequence>
<comment type="caution">
    <text evidence="1">The sequence shown here is derived from an EMBL/GenBank/DDBJ whole genome shotgun (WGS) entry which is preliminary data.</text>
</comment>
<dbReference type="EMBL" id="BGPR01007876">
    <property type="protein sequence ID" value="GBN30169.1"/>
    <property type="molecule type" value="Genomic_DNA"/>
</dbReference>
<accession>A0A4Y2MUH5</accession>